<organism evidence="1">
    <name type="scientific">Pinus taeda</name>
    <name type="common">Loblolly pine</name>
    <dbReference type="NCBI Taxonomy" id="3352"/>
    <lineage>
        <taxon>Eukaryota</taxon>
        <taxon>Viridiplantae</taxon>
        <taxon>Streptophyta</taxon>
        <taxon>Embryophyta</taxon>
        <taxon>Tracheophyta</taxon>
        <taxon>Spermatophyta</taxon>
        <taxon>Pinopsida</taxon>
        <taxon>Pinidae</taxon>
        <taxon>Conifers I</taxon>
        <taxon>Pinales</taxon>
        <taxon>Pinaceae</taxon>
        <taxon>Pinus</taxon>
        <taxon>Pinus subgen. Pinus</taxon>
    </lineage>
</organism>
<dbReference type="EMBL" id="U31309">
    <property type="protein sequence ID" value="AAA75095.1"/>
    <property type="molecule type" value="mRNA"/>
</dbReference>
<protein>
    <submittedName>
        <fullName evidence="1">Chitinase homolog LP6 (lp6) protein</fullName>
    </submittedName>
</protein>
<reference evidence="1" key="1">
    <citation type="submission" date="1995-07" db="EMBL/GenBank/DDBJ databases">
        <title>Cloning of a chitinase homolog which lacks chitin binding sites and is down-regulated by water stress and wounding.</title>
        <authorList>
            <person name="Chang S."/>
            <person name="Puryea J."/>
            <person name="Funkhouser E.A."/>
            <person name="Newton R.J."/>
            <person name="Cairney J."/>
        </authorList>
    </citation>
    <scope>NUCLEOTIDE SEQUENCE</scope>
    <source>
        <strain evidence="1">S6PT2xs6PT3</strain>
    </source>
</reference>
<dbReference type="AlphaFoldDB" id="V9GZW1"/>
<accession>V9GZW1</accession>
<evidence type="ECO:0000313" key="1">
    <source>
        <dbReference type="EMBL" id="AAA75095.1"/>
    </source>
</evidence>
<name>V9GZW1_PINTA</name>
<proteinExistence type="evidence at transcript level"/>
<sequence length="72" mass="8034">MFPLLSTCFYHEILLCFAGFCGKEPDLALSFRFPSFSVAVFICLMELSKDALRCTAWFAEVLDALAKGLLGF</sequence>